<evidence type="ECO:0000313" key="2">
    <source>
        <dbReference type="RefSeq" id="XP_022154837.1"/>
    </source>
</evidence>
<dbReference type="RefSeq" id="XP_022154837.1">
    <property type="nucleotide sequence ID" value="XM_022299145.1"/>
</dbReference>
<proteinExistence type="predicted"/>
<dbReference type="AlphaFoldDB" id="A0A6J1DMS3"/>
<keyword evidence="1" id="KW-1185">Reference proteome</keyword>
<accession>A0A6J1DMS3</accession>
<name>A0A6J1DMS3_MOMCH</name>
<dbReference type="OrthoDB" id="1920930at2759"/>
<evidence type="ECO:0000313" key="1">
    <source>
        <dbReference type="Proteomes" id="UP000504603"/>
    </source>
</evidence>
<reference evidence="2" key="1">
    <citation type="submission" date="2025-08" db="UniProtKB">
        <authorList>
            <consortium name="RefSeq"/>
        </authorList>
    </citation>
    <scope>IDENTIFICATION</scope>
    <source>
        <strain evidence="2">OHB3-1</strain>
    </source>
</reference>
<sequence length="121" mass="13673">MIDDLRFVLQEDCPQAPAPNATMAVRNAYDRWIKANDKAKVYILSSISDVLAKKHEDTVTAKEIMDSLQSMFGQPSSQARHEALKFVYNSRMKKGSSVREHVLNLMVHFNVAESNAAVIYE</sequence>
<organism evidence="1 2">
    <name type="scientific">Momordica charantia</name>
    <name type="common">Bitter gourd</name>
    <name type="synonym">Balsam pear</name>
    <dbReference type="NCBI Taxonomy" id="3673"/>
    <lineage>
        <taxon>Eukaryota</taxon>
        <taxon>Viridiplantae</taxon>
        <taxon>Streptophyta</taxon>
        <taxon>Embryophyta</taxon>
        <taxon>Tracheophyta</taxon>
        <taxon>Spermatophyta</taxon>
        <taxon>Magnoliopsida</taxon>
        <taxon>eudicotyledons</taxon>
        <taxon>Gunneridae</taxon>
        <taxon>Pentapetalae</taxon>
        <taxon>rosids</taxon>
        <taxon>fabids</taxon>
        <taxon>Cucurbitales</taxon>
        <taxon>Cucurbitaceae</taxon>
        <taxon>Momordiceae</taxon>
        <taxon>Momordica</taxon>
    </lineage>
</organism>
<protein>
    <submittedName>
        <fullName evidence="2">Uncharacterized protein LOC111022000</fullName>
    </submittedName>
</protein>
<dbReference type="Pfam" id="PF14223">
    <property type="entry name" value="Retrotran_gag_2"/>
    <property type="match status" value="1"/>
</dbReference>
<dbReference type="KEGG" id="mcha:111022000"/>
<gene>
    <name evidence="2" type="primary">LOC111022000</name>
</gene>
<dbReference type="GeneID" id="111022000"/>
<dbReference type="Proteomes" id="UP000504603">
    <property type="component" value="Unplaced"/>
</dbReference>